<dbReference type="EMBL" id="CP013928">
    <property type="protein sequence ID" value="AMJ78351.1"/>
    <property type="molecule type" value="Genomic_DNA"/>
</dbReference>
<name>A0AAC9ADB5_9ALTE</name>
<evidence type="ECO:0000313" key="2">
    <source>
        <dbReference type="Proteomes" id="UP000061468"/>
    </source>
</evidence>
<evidence type="ECO:0000313" key="1">
    <source>
        <dbReference type="EMBL" id="AMJ78351.1"/>
    </source>
</evidence>
<organism evidence="1 2">
    <name type="scientific">Alteromonas mediterranea</name>
    <dbReference type="NCBI Taxonomy" id="314275"/>
    <lineage>
        <taxon>Bacteria</taxon>
        <taxon>Pseudomonadati</taxon>
        <taxon>Pseudomonadota</taxon>
        <taxon>Gammaproteobacteria</taxon>
        <taxon>Alteromonadales</taxon>
        <taxon>Alteromonadaceae</taxon>
        <taxon>Alteromonas/Salinimonas group</taxon>
        <taxon>Alteromonas</taxon>
    </lineage>
</organism>
<dbReference type="Proteomes" id="UP000061468">
    <property type="component" value="Chromosome"/>
</dbReference>
<reference evidence="1 2" key="1">
    <citation type="submission" date="2015-12" db="EMBL/GenBank/DDBJ databases">
        <title>Intraspecies pangenome expansion in the marine bacterium Alteromonas.</title>
        <authorList>
            <person name="Lopez-Perez M."/>
            <person name="Rodriguez-Valera F."/>
        </authorList>
    </citation>
    <scope>NUCLEOTIDE SEQUENCE [LARGE SCALE GENOMIC DNA]</scope>
    <source>
        <strain evidence="1 2">UM8</strain>
    </source>
</reference>
<accession>A0AAC9ADB5</accession>
<gene>
    <name evidence="1" type="ORF">AV942_08630</name>
</gene>
<protein>
    <submittedName>
        <fullName evidence="1">Uncharacterized protein</fullName>
    </submittedName>
</protein>
<sequence>MIKRHYSVSLIRASNSGAEYSHFNFRVKSFFPQDMKYLKKTIDSHLGENHDEYVIISLSRL</sequence>
<dbReference type="AlphaFoldDB" id="A0AAC9ADB5"/>
<proteinExistence type="predicted"/>